<evidence type="ECO:0000313" key="10">
    <source>
        <dbReference type="EMBL" id="CUV29820.1"/>
    </source>
</evidence>
<evidence type="ECO:0000313" key="15">
    <source>
        <dbReference type="EMBL" id="CUV59813.1"/>
    </source>
</evidence>
<dbReference type="GO" id="GO:0045893">
    <property type="term" value="P:positive regulation of DNA-templated transcription"/>
    <property type="evidence" value="ECO:0007669"/>
    <property type="project" value="InterPro"/>
</dbReference>
<dbReference type="SMART" id="SM00422">
    <property type="entry name" value="HTH_MERR"/>
    <property type="match status" value="1"/>
</dbReference>
<dbReference type="InterPro" id="IPR015358">
    <property type="entry name" value="Tscrpt_reg_MerR_DNA-bd"/>
</dbReference>
<evidence type="ECO:0000313" key="14">
    <source>
        <dbReference type="EMBL" id="CUV57697.1"/>
    </source>
</evidence>
<keyword evidence="3" id="KW-0805">Transcription regulation</keyword>
<evidence type="ECO:0000313" key="9">
    <source>
        <dbReference type="EMBL" id="CUV25468.1"/>
    </source>
</evidence>
<dbReference type="EMBL" id="LN899824">
    <property type="protein sequence ID" value="CUV29820.1"/>
    <property type="molecule type" value="Genomic_DNA"/>
</dbReference>
<dbReference type="EMBL" id="CP025741">
    <property type="protein sequence ID" value="AYA45072.1"/>
    <property type="molecule type" value="Genomic_DNA"/>
</dbReference>
<evidence type="ECO:0000256" key="3">
    <source>
        <dbReference type="ARBA" id="ARBA00023015"/>
    </source>
</evidence>
<dbReference type="Pfam" id="PF00376">
    <property type="entry name" value="MerR"/>
    <property type="match status" value="1"/>
</dbReference>
<dbReference type="EMBL" id="LN899826">
    <property type="protein sequence ID" value="CUV41550.1"/>
    <property type="molecule type" value="Genomic_DNA"/>
</dbReference>
<dbReference type="GO" id="GO:0005507">
    <property type="term" value="F:copper ion binding"/>
    <property type="evidence" value="ECO:0007669"/>
    <property type="project" value="InterPro"/>
</dbReference>
<evidence type="ECO:0000256" key="1">
    <source>
        <dbReference type="ARBA" id="ARBA00004496"/>
    </source>
</evidence>
<sequence>MTRADLNDASQDGPVNIGEAARASGVSAKMIRYYERIGLLPPSPRTEGNYRVYDPRALHVLRFIHRARSLGFSLEEIRTLLSLWHDRARASADVKAITLRHVADLDARIRELQGMRDTLVTLADACHGDDRPDCPILEGVAGEASPCCDAALPDPDRHG</sequence>
<evidence type="ECO:0000313" key="17">
    <source>
        <dbReference type="Proteomes" id="UP000262427"/>
    </source>
</evidence>
<dbReference type="Proteomes" id="UP000262427">
    <property type="component" value="Chromosome CM"/>
</dbReference>
<dbReference type="Pfam" id="PF09278">
    <property type="entry name" value="MerR-DNA-bind"/>
    <property type="match status" value="1"/>
</dbReference>
<evidence type="ECO:0000256" key="4">
    <source>
        <dbReference type="ARBA" id="ARBA00023125"/>
    </source>
</evidence>
<evidence type="ECO:0000256" key="2">
    <source>
        <dbReference type="ARBA" id="ARBA00022490"/>
    </source>
</evidence>
<organism evidence="11">
    <name type="scientific">Ralstonia solanacearum</name>
    <name type="common">Pseudomonas solanacearum</name>
    <dbReference type="NCBI Taxonomy" id="305"/>
    <lineage>
        <taxon>Bacteria</taxon>
        <taxon>Pseudomonadati</taxon>
        <taxon>Pseudomonadota</taxon>
        <taxon>Betaproteobacteria</taxon>
        <taxon>Burkholderiales</taxon>
        <taxon>Burkholderiaceae</taxon>
        <taxon>Ralstonia</taxon>
        <taxon>Ralstonia solanacearum species complex</taxon>
    </lineage>
</organism>
<gene>
    <name evidence="11" type="primary">cueR</name>
    <name evidence="16" type="ORF">LH706_00470</name>
    <name evidence="8" type="ORF">PSS4_v1_170004</name>
    <name evidence="15" type="ORF">RD1301_v1_560049</name>
    <name evidence="7" type="ORF">RSP824_00375</name>
    <name evidence="9" type="ORF">RUN1744_v1_970051</name>
    <name evidence="10" type="ORF">RUN1985_v1_510054</name>
    <name evidence="14" type="ORF">RUN215_v1_1450018</name>
    <name evidence="11" type="ORF">TD1301_v1_2220004</name>
    <name evidence="12" type="ORF">TF3108_v1_800051</name>
    <name evidence="13" type="ORF">TO10_v1_170053</name>
</gene>
<keyword evidence="2" id="KW-0963">Cytoplasm</keyword>
<accession>A0A0K1ZGF8</accession>
<dbReference type="PATRIC" id="fig|305.107.peg.1215"/>
<dbReference type="EMBL" id="CP085043">
    <property type="protein sequence ID" value="UZF14984.1"/>
    <property type="molecule type" value="Genomic_DNA"/>
</dbReference>
<evidence type="ECO:0000259" key="6">
    <source>
        <dbReference type="PROSITE" id="PS50937"/>
    </source>
</evidence>
<dbReference type="GO" id="GO:0003700">
    <property type="term" value="F:DNA-binding transcription factor activity"/>
    <property type="evidence" value="ECO:0007669"/>
    <property type="project" value="InterPro"/>
</dbReference>
<dbReference type="InterPro" id="IPR047057">
    <property type="entry name" value="MerR_fam"/>
</dbReference>
<dbReference type="Gene3D" id="1.10.1660.10">
    <property type="match status" value="1"/>
</dbReference>
<dbReference type="PANTHER" id="PTHR30204:SF94">
    <property type="entry name" value="HEAVY METAL-DEPENDENT TRANSCRIPTIONAL REGULATOR HI_0293-RELATED"/>
    <property type="match status" value="1"/>
</dbReference>
<evidence type="ECO:0000313" key="11">
    <source>
        <dbReference type="EMBL" id="CUV36608.1"/>
    </source>
</evidence>
<reference evidence="16" key="4">
    <citation type="submission" date="2021-10" db="EMBL/GenBank/DDBJ databases">
        <title>Complete genome sequences of five Ralstonia solancearum strains isolated from sunflower.</title>
        <authorList>
            <person name="She X."/>
            <person name="He Z."/>
        </authorList>
    </citation>
    <scope>NUCLEOTIDE SEQUENCE</scope>
    <source>
        <strain evidence="16">RS638</strain>
    </source>
</reference>
<dbReference type="GO" id="GO:0003677">
    <property type="term" value="F:DNA binding"/>
    <property type="evidence" value="ECO:0007669"/>
    <property type="project" value="UniProtKB-KW"/>
</dbReference>
<keyword evidence="4 11" id="KW-0238">DNA-binding</keyword>
<dbReference type="EMBL" id="LN899822">
    <property type="protein sequence ID" value="CUV59813.1"/>
    <property type="molecule type" value="Genomic_DNA"/>
</dbReference>
<dbReference type="EMBL" id="LN899827">
    <property type="protein sequence ID" value="CUV44764.1"/>
    <property type="molecule type" value="Genomic_DNA"/>
</dbReference>
<dbReference type="InterPro" id="IPR011789">
    <property type="entry name" value="CueR"/>
</dbReference>
<evidence type="ECO:0000256" key="5">
    <source>
        <dbReference type="ARBA" id="ARBA00023163"/>
    </source>
</evidence>
<dbReference type="NCBIfam" id="TIGR02044">
    <property type="entry name" value="CueR"/>
    <property type="match status" value="1"/>
</dbReference>
<dbReference type="PROSITE" id="PS50937">
    <property type="entry name" value="HTH_MERR_2"/>
    <property type="match status" value="1"/>
</dbReference>
<dbReference type="PANTHER" id="PTHR30204">
    <property type="entry name" value="REDOX-CYCLING DRUG-SENSING TRANSCRIPTIONAL ACTIVATOR SOXR"/>
    <property type="match status" value="1"/>
</dbReference>
<reference evidence="11" key="1">
    <citation type="submission" date="2015-10" db="EMBL/GenBank/DDBJ databases">
        <authorList>
            <person name="Gilbert D.G."/>
        </authorList>
    </citation>
    <scope>NUCLEOTIDE SEQUENCE</scope>
    <source>
        <strain evidence="11">Phyl III-seqv23</strain>
    </source>
</reference>
<dbReference type="EMBL" id="LN899825">
    <property type="protein sequence ID" value="CUV36608.1"/>
    <property type="molecule type" value="Genomic_DNA"/>
</dbReference>
<evidence type="ECO:0000313" key="12">
    <source>
        <dbReference type="EMBL" id="CUV41550.1"/>
    </source>
</evidence>
<evidence type="ECO:0000313" key="16">
    <source>
        <dbReference type="EMBL" id="UZF14984.1"/>
    </source>
</evidence>
<reference evidence="17" key="3">
    <citation type="submission" date="2018-01" db="EMBL/GenBank/DDBJ databases">
        <title>Raltonia solanacearum P824 infects blueberry.</title>
        <authorList>
            <person name="Bocsanczy A.M."/>
            <person name="Norman D.J."/>
        </authorList>
    </citation>
    <scope>NUCLEOTIDE SEQUENCE [LARGE SCALE GENOMIC DNA]</scope>
    <source>
        <strain evidence="17">P824</strain>
    </source>
</reference>
<dbReference type="GO" id="GO:0005737">
    <property type="term" value="C:cytoplasm"/>
    <property type="evidence" value="ECO:0007669"/>
    <property type="project" value="UniProtKB-SubCell"/>
</dbReference>
<keyword evidence="5" id="KW-0804">Transcription</keyword>
<dbReference type="EMBL" id="LN899821">
    <property type="protein sequence ID" value="CUV16693.1"/>
    <property type="molecule type" value="Genomic_DNA"/>
</dbReference>
<name>A0A0K1ZGF8_RALSL</name>
<dbReference type="AlphaFoldDB" id="A0A0K1ZGF8"/>
<dbReference type="PROSITE" id="PS00552">
    <property type="entry name" value="HTH_MERR_1"/>
    <property type="match status" value="1"/>
</dbReference>
<dbReference type="InterPro" id="IPR000551">
    <property type="entry name" value="MerR-type_HTH_dom"/>
</dbReference>
<evidence type="ECO:0000313" key="13">
    <source>
        <dbReference type="EMBL" id="CUV44764.1"/>
    </source>
</evidence>
<comment type="subcellular location">
    <subcellularLocation>
        <location evidence="1">Cytoplasm</location>
    </subcellularLocation>
</comment>
<feature type="domain" description="HTH merR-type" evidence="6">
    <location>
        <begin position="17"/>
        <end position="83"/>
    </location>
</feature>
<dbReference type="EMBL" id="LN899823">
    <property type="protein sequence ID" value="CUV25468.1"/>
    <property type="molecule type" value="Genomic_DNA"/>
</dbReference>
<reference evidence="7" key="2">
    <citation type="submission" date="2018-01" db="EMBL/GenBank/DDBJ databases">
        <title>Ralstonia pseudosolanacearum P824 infects blueberry.</title>
        <authorList>
            <person name="Bocsanczy A.M."/>
            <person name="Norman D.J."/>
        </authorList>
    </citation>
    <scope>NUCLEOTIDE SEQUENCE</scope>
    <source>
        <strain evidence="7">P824</strain>
    </source>
</reference>
<dbReference type="InterPro" id="IPR009061">
    <property type="entry name" value="DNA-bd_dom_put_sf"/>
</dbReference>
<dbReference type="CDD" id="cd01108">
    <property type="entry name" value="HTH_CueR"/>
    <property type="match status" value="1"/>
</dbReference>
<evidence type="ECO:0000313" key="8">
    <source>
        <dbReference type="EMBL" id="CUV16693.1"/>
    </source>
</evidence>
<dbReference type="PRINTS" id="PR00040">
    <property type="entry name" value="HTHMERR"/>
</dbReference>
<protein>
    <submittedName>
        <fullName evidence="7">Cu(I)-responsive transcriptional regulator</fullName>
    </submittedName>
    <submittedName>
        <fullName evidence="11">DNA-binding transcriptional activator of copper-responsive regulon genes</fullName>
    </submittedName>
</protein>
<proteinExistence type="predicted"/>
<dbReference type="EMBL" id="LN899820">
    <property type="protein sequence ID" value="CUV57697.1"/>
    <property type="molecule type" value="Genomic_DNA"/>
</dbReference>
<dbReference type="SUPFAM" id="SSF46955">
    <property type="entry name" value="Putative DNA-binding domain"/>
    <property type="match status" value="1"/>
</dbReference>
<evidence type="ECO:0000313" key="7">
    <source>
        <dbReference type="EMBL" id="AYA45072.1"/>
    </source>
</evidence>